<keyword evidence="3 7" id="KW-0479">Metal-binding</keyword>
<evidence type="ECO:0000256" key="5">
    <source>
        <dbReference type="ARBA" id="ARBA00024993"/>
    </source>
</evidence>
<accession>A0A1H3J1J1</accession>
<sequence length="164" mass="17654">MSEIDRMLAANAQGASQSPGELPARPARGVAVVACMDARMDLYRILGLAPGDAHVIRNAGGVVTEDTLRSLAISQHLLGTREVLLVHHTRCGMQDADETAVLDQVEQATGARPEWAVQGFADVDEDVRESVRRLRASPYLVATEVRGTVYDVHTGLLREVAVEG</sequence>
<dbReference type="SUPFAM" id="SSF53056">
    <property type="entry name" value="beta-carbonic anhydrase, cab"/>
    <property type="match status" value="1"/>
</dbReference>
<evidence type="ECO:0000313" key="8">
    <source>
        <dbReference type="EMBL" id="SDY33801.1"/>
    </source>
</evidence>
<feature type="binding site" evidence="7">
    <location>
        <position position="88"/>
    </location>
    <ligand>
        <name>Zn(2+)</name>
        <dbReference type="ChEBI" id="CHEBI:29105"/>
    </ligand>
</feature>
<feature type="binding site" evidence="7">
    <location>
        <position position="35"/>
    </location>
    <ligand>
        <name>Zn(2+)</name>
        <dbReference type="ChEBI" id="CHEBI:29105"/>
    </ligand>
</feature>
<dbReference type="GO" id="GO:0004089">
    <property type="term" value="F:carbonate dehydratase activity"/>
    <property type="evidence" value="ECO:0007669"/>
    <property type="project" value="UniProtKB-EC"/>
</dbReference>
<keyword evidence="9" id="KW-1185">Reference proteome</keyword>
<evidence type="ECO:0000256" key="7">
    <source>
        <dbReference type="PIRSR" id="PIRSR601765-1"/>
    </source>
</evidence>
<comment type="similarity">
    <text evidence="1">Belongs to the beta-class carbonic anhydrase family.</text>
</comment>
<comment type="function">
    <text evidence="5">Catalyzes the reversible hydration of carbon dioxide to form bicarbonate.</text>
</comment>
<name>A0A1H3J1J1_9ACTN</name>
<proteinExistence type="inferred from homology"/>
<protein>
    <recommendedName>
        <fullName evidence="2">carbonic anhydrase</fullName>
        <ecNumber evidence="2">4.2.1.1</ecNumber>
    </recommendedName>
</protein>
<evidence type="ECO:0000256" key="4">
    <source>
        <dbReference type="ARBA" id="ARBA00022833"/>
    </source>
</evidence>
<reference evidence="9" key="1">
    <citation type="submission" date="2016-10" db="EMBL/GenBank/DDBJ databases">
        <authorList>
            <person name="Varghese N."/>
            <person name="Submissions S."/>
        </authorList>
    </citation>
    <scope>NUCLEOTIDE SEQUENCE [LARGE SCALE GENOMIC DNA]</scope>
    <source>
        <strain evidence="9">DSM 45422</strain>
    </source>
</reference>
<feature type="binding site" evidence="7">
    <location>
        <position position="37"/>
    </location>
    <ligand>
        <name>Zn(2+)</name>
        <dbReference type="ChEBI" id="CHEBI:29105"/>
    </ligand>
</feature>
<dbReference type="GO" id="GO:0008270">
    <property type="term" value="F:zinc ion binding"/>
    <property type="evidence" value="ECO:0007669"/>
    <property type="project" value="InterPro"/>
</dbReference>
<dbReference type="SMART" id="SM00947">
    <property type="entry name" value="Pro_CA"/>
    <property type="match status" value="1"/>
</dbReference>
<dbReference type="Proteomes" id="UP000198921">
    <property type="component" value="Unassembled WGS sequence"/>
</dbReference>
<organism evidence="8 9">
    <name type="scientific">Geodermatophilus africanus</name>
    <dbReference type="NCBI Taxonomy" id="1137993"/>
    <lineage>
        <taxon>Bacteria</taxon>
        <taxon>Bacillati</taxon>
        <taxon>Actinomycetota</taxon>
        <taxon>Actinomycetes</taxon>
        <taxon>Geodermatophilales</taxon>
        <taxon>Geodermatophilaceae</taxon>
        <taxon>Geodermatophilus</taxon>
    </lineage>
</organism>
<dbReference type="CDD" id="cd03379">
    <property type="entry name" value="beta_CA_cladeD"/>
    <property type="match status" value="1"/>
</dbReference>
<evidence type="ECO:0000313" key="9">
    <source>
        <dbReference type="Proteomes" id="UP000198921"/>
    </source>
</evidence>
<comment type="cofactor">
    <cofactor evidence="7">
        <name>Zn(2+)</name>
        <dbReference type="ChEBI" id="CHEBI:29105"/>
    </cofactor>
    <text evidence="7">Binds 1 zinc ion per subunit.</text>
</comment>
<gene>
    <name evidence="8" type="ORF">SAMN05660209_02612</name>
</gene>
<dbReference type="Pfam" id="PF00484">
    <property type="entry name" value="Pro_CA"/>
    <property type="match status" value="1"/>
</dbReference>
<dbReference type="EMBL" id="FNOT01000006">
    <property type="protein sequence ID" value="SDY33801.1"/>
    <property type="molecule type" value="Genomic_DNA"/>
</dbReference>
<dbReference type="InterPro" id="IPR036874">
    <property type="entry name" value="Carbonic_anhydrase_sf"/>
</dbReference>
<dbReference type="EC" id="4.2.1.1" evidence="2"/>
<evidence type="ECO:0000256" key="6">
    <source>
        <dbReference type="ARBA" id="ARBA00048348"/>
    </source>
</evidence>
<evidence type="ECO:0000256" key="1">
    <source>
        <dbReference type="ARBA" id="ARBA00006217"/>
    </source>
</evidence>
<comment type="catalytic activity">
    <reaction evidence="6">
        <text>hydrogencarbonate + H(+) = CO2 + H2O</text>
        <dbReference type="Rhea" id="RHEA:10748"/>
        <dbReference type="ChEBI" id="CHEBI:15377"/>
        <dbReference type="ChEBI" id="CHEBI:15378"/>
        <dbReference type="ChEBI" id="CHEBI:16526"/>
        <dbReference type="ChEBI" id="CHEBI:17544"/>
        <dbReference type="EC" id="4.2.1.1"/>
    </reaction>
</comment>
<dbReference type="AlphaFoldDB" id="A0A1H3J1J1"/>
<dbReference type="Gene3D" id="3.40.1050.10">
    <property type="entry name" value="Carbonic anhydrase"/>
    <property type="match status" value="1"/>
</dbReference>
<keyword evidence="4 7" id="KW-0862">Zinc</keyword>
<dbReference type="InterPro" id="IPR001765">
    <property type="entry name" value="Carbonic_anhydrase"/>
</dbReference>
<feature type="binding site" evidence="7">
    <location>
        <position position="91"/>
    </location>
    <ligand>
        <name>Zn(2+)</name>
        <dbReference type="ChEBI" id="CHEBI:29105"/>
    </ligand>
</feature>
<dbReference type="PANTHER" id="PTHR43175:SF3">
    <property type="entry name" value="CARBON DISULFIDE HYDROLASE"/>
    <property type="match status" value="1"/>
</dbReference>
<dbReference type="OrthoDB" id="8968066at2"/>
<dbReference type="STRING" id="1137993.SAMN05660209_02612"/>
<evidence type="ECO:0000256" key="3">
    <source>
        <dbReference type="ARBA" id="ARBA00022723"/>
    </source>
</evidence>
<dbReference type="RefSeq" id="WP_091157193.1">
    <property type="nucleotide sequence ID" value="NZ_FNOT01000006.1"/>
</dbReference>
<evidence type="ECO:0000256" key="2">
    <source>
        <dbReference type="ARBA" id="ARBA00012925"/>
    </source>
</evidence>
<dbReference type="PANTHER" id="PTHR43175">
    <property type="entry name" value="CARBONIC ANHYDRASE"/>
    <property type="match status" value="1"/>
</dbReference>